<evidence type="ECO:0000313" key="10">
    <source>
        <dbReference type="EMBL" id="OAM89510.1"/>
    </source>
</evidence>
<keyword evidence="1 8" id="KW-0004">4Fe-4S</keyword>
<dbReference type="RefSeq" id="WP_068770623.1">
    <property type="nucleotide sequence ID" value="NZ_CP109796.1"/>
</dbReference>
<accession>A0A178IHR1</accession>
<dbReference type="GO" id="GO:0000287">
    <property type="term" value="F:magnesium ion binding"/>
    <property type="evidence" value="ECO:0007669"/>
    <property type="project" value="UniProtKB-UniRule"/>
</dbReference>
<dbReference type="SFLD" id="SFLDS00029">
    <property type="entry name" value="Radical_SAM"/>
    <property type="match status" value="1"/>
</dbReference>
<keyword evidence="11" id="KW-1185">Reference proteome</keyword>
<evidence type="ECO:0000313" key="11">
    <source>
        <dbReference type="Proteomes" id="UP000078486"/>
    </source>
</evidence>
<gene>
    <name evidence="8" type="primary">queE</name>
    <name evidence="10" type="ORF">AW736_12925</name>
</gene>
<comment type="catalytic activity">
    <reaction evidence="8">
        <text>6-carboxy-5,6,7,8-tetrahydropterin + H(+) = 7-carboxy-7-carbaguanine + NH4(+)</text>
        <dbReference type="Rhea" id="RHEA:27974"/>
        <dbReference type="ChEBI" id="CHEBI:15378"/>
        <dbReference type="ChEBI" id="CHEBI:28938"/>
        <dbReference type="ChEBI" id="CHEBI:61032"/>
        <dbReference type="ChEBI" id="CHEBI:61036"/>
        <dbReference type="EC" id="4.3.99.3"/>
    </reaction>
</comment>
<dbReference type="PIRSF" id="PIRSF000370">
    <property type="entry name" value="QueE"/>
    <property type="match status" value="1"/>
</dbReference>
<dbReference type="GO" id="GO:1904047">
    <property type="term" value="F:S-adenosyl-L-methionine binding"/>
    <property type="evidence" value="ECO:0007669"/>
    <property type="project" value="UniProtKB-UniRule"/>
</dbReference>
<dbReference type="CDD" id="cd01335">
    <property type="entry name" value="Radical_SAM"/>
    <property type="match status" value="1"/>
</dbReference>
<keyword evidence="8" id="KW-0671">Queuosine biosynthesis</keyword>
<feature type="binding site" evidence="8">
    <location>
        <position position="25"/>
    </location>
    <ligand>
        <name>substrate</name>
    </ligand>
</feature>
<feature type="binding site" evidence="8">
    <location>
        <position position="71"/>
    </location>
    <ligand>
        <name>substrate</name>
    </ligand>
</feature>
<dbReference type="PROSITE" id="PS51918">
    <property type="entry name" value="RADICAL_SAM"/>
    <property type="match status" value="1"/>
</dbReference>
<keyword evidence="7 8" id="KW-0456">Lyase</keyword>
<dbReference type="EC" id="4.3.99.3" evidence="8"/>
<evidence type="ECO:0000256" key="5">
    <source>
        <dbReference type="ARBA" id="ARBA00023004"/>
    </source>
</evidence>
<comment type="caution">
    <text evidence="10">The sequence shown here is derived from an EMBL/GenBank/DDBJ whole genome shotgun (WGS) entry which is preliminary data.</text>
</comment>
<dbReference type="GO" id="GO:0008616">
    <property type="term" value="P:tRNA queuosine(34) biosynthetic process"/>
    <property type="evidence" value="ECO:0007669"/>
    <property type="project" value="UniProtKB-UniRule"/>
</dbReference>
<proteinExistence type="inferred from homology"/>
<dbReference type="InterPro" id="IPR058240">
    <property type="entry name" value="rSAM_sf"/>
</dbReference>
<comment type="cofactor">
    <cofactor evidence="8">
        <name>S-adenosyl-L-methionine</name>
        <dbReference type="ChEBI" id="CHEBI:59789"/>
    </cofactor>
    <text evidence="8">Binds 1 S-adenosyl-L-methionine per subunit.</text>
</comment>
<organism evidence="10 11">
    <name type="scientific">Termitidicoccus mucosus</name>
    <dbReference type="NCBI Taxonomy" id="1184151"/>
    <lineage>
        <taxon>Bacteria</taxon>
        <taxon>Pseudomonadati</taxon>
        <taxon>Verrucomicrobiota</taxon>
        <taxon>Opitutia</taxon>
        <taxon>Opitutales</taxon>
        <taxon>Opitutaceae</taxon>
        <taxon>Termitidicoccus</taxon>
    </lineage>
</organism>
<evidence type="ECO:0000256" key="2">
    <source>
        <dbReference type="ARBA" id="ARBA00022691"/>
    </source>
</evidence>
<protein>
    <recommendedName>
        <fullName evidence="8">7-carboxy-7-deazaguanine synthase</fullName>
        <shortName evidence="8">CDG synthase</shortName>
        <ecNumber evidence="8">4.3.99.3</ecNumber>
    </recommendedName>
    <alternativeName>
        <fullName evidence="8">Queuosine biosynthesis protein QueE</fullName>
    </alternativeName>
</protein>
<comment type="pathway">
    <text evidence="8">Purine metabolism; 7-cyano-7-deazaguanine biosynthesis.</text>
</comment>
<keyword evidence="3 8" id="KW-0479">Metal-binding</keyword>
<comment type="cofactor">
    <cofactor evidence="8">
        <name>Mg(2+)</name>
        <dbReference type="ChEBI" id="CHEBI:18420"/>
    </cofactor>
</comment>
<dbReference type="InterPro" id="IPR024924">
    <property type="entry name" value="7-CO-7-deazaguanine_synth-like"/>
</dbReference>
<reference evidence="10 11" key="1">
    <citation type="submission" date="2016-01" db="EMBL/GenBank/DDBJ databases">
        <title>High potential of lignocellulose degradation of a new Verrucomicrobia species.</title>
        <authorList>
            <person name="Wang Y."/>
            <person name="Shi Y."/>
            <person name="Qiu Z."/>
            <person name="Liu S."/>
            <person name="Yang H."/>
        </authorList>
    </citation>
    <scope>NUCLEOTIDE SEQUENCE [LARGE SCALE GENOMIC DNA]</scope>
    <source>
        <strain evidence="10 11">TSB47</strain>
    </source>
</reference>
<feature type="domain" description="Radical SAM core" evidence="9">
    <location>
        <begin position="16"/>
        <end position="227"/>
    </location>
</feature>
<dbReference type="PANTHER" id="PTHR42836:SF1">
    <property type="entry name" value="7-CARBOXY-7-DEAZAGUANINE SYNTHASE"/>
    <property type="match status" value="1"/>
</dbReference>
<dbReference type="GO" id="GO:0016840">
    <property type="term" value="F:carbon-nitrogen lyase activity"/>
    <property type="evidence" value="ECO:0007669"/>
    <property type="project" value="UniProtKB-UniRule"/>
</dbReference>
<dbReference type="SUPFAM" id="SSF102114">
    <property type="entry name" value="Radical SAM enzymes"/>
    <property type="match status" value="1"/>
</dbReference>
<evidence type="ECO:0000256" key="1">
    <source>
        <dbReference type="ARBA" id="ARBA00022485"/>
    </source>
</evidence>
<feature type="binding site" evidence="8">
    <location>
        <position position="33"/>
    </location>
    <ligand>
        <name>[4Fe-4S] cluster</name>
        <dbReference type="ChEBI" id="CHEBI:49883"/>
        <note>4Fe-4S-S-AdoMet</note>
    </ligand>
</feature>
<dbReference type="EMBL" id="LRRQ01000090">
    <property type="protein sequence ID" value="OAM89510.1"/>
    <property type="molecule type" value="Genomic_DNA"/>
</dbReference>
<keyword evidence="4 8" id="KW-0460">Magnesium</keyword>
<dbReference type="Gene3D" id="3.20.20.70">
    <property type="entry name" value="Aldolase class I"/>
    <property type="match status" value="1"/>
</dbReference>
<feature type="binding site" evidence="8">
    <location>
        <begin position="10"/>
        <end position="12"/>
    </location>
    <ligand>
        <name>substrate</name>
    </ligand>
</feature>
<comment type="subunit">
    <text evidence="8">Homodimer.</text>
</comment>
<dbReference type="GO" id="GO:0051539">
    <property type="term" value="F:4 iron, 4 sulfur cluster binding"/>
    <property type="evidence" value="ECO:0007669"/>
    <property type="project" value="UniProtKB-UniRule"/>
</dbReference>
<evidence type="ECO:0000259" key="9">
    <source>
        <dbReference type="PROSITE" id="PS51918"/>
    </source>
</evidence>
<dbReference type="PANTHER" id="PTHR42836">
    <property type="entry name" value="7-CARBOXY-7-DEAZAGUANINE SYNTHASE"/>
    <property type="match status" value="1"/>
</dbReference>
<dbReference type="Proteomes" id="UP000078486">
    <property type="component" value="Unassembled WGS sequence"/>
</dbReference>
<dbReference type="UniPathway" id="UPA00391"/>
<feature type="binding site" evidence="8">
    <location>
        <begin position="35"/>
        <end position="37"/>
    </location>
    <ligand>
        <name>S-adenosyl-L-methionine</name>
        <dbReference type="ChEBI" id="CHEBI:59789"/>
    </ligand>
</feature>
<dbReference type="OrthoDB" id="9792276at2"/>
<comment type="cofactor">
    <cofactor evidence="8">
        <name>[4Fe-4S] cluster</name>
        <dbReference type="ChEBI" id="CHEBI:49883"/>
    </cofactor>
    <text evidence="8">Binds 1 [4Fe-4S] cluster. The cluster is coordinated with 3 cysteines and an exchangeable S-adenosyl-L-methionine.</text>
</comment>
<dbReference type="AlphaFoldDB" id="A0A178IHR1"/>
<keyword evidence="6 8" id="KW-0411">Iron-sulfur</keyword>
<feature type="binding site" evidence="8">
    <location>
        <position position="38"/>
    </location>
    <ligand>
        <name>Mg(2+)</name>
        <dbReference type="ChEBI" id="CHEBI:18420"/>
    </ligand>
</feature>
<evidence type="ECO:0000256" key="3">
    <source>
        <dbReference type="ARBA" id="ARBA00022723"/>
    </source>
</evidence>
<dbReference type="InterPro" id="IPR013785">
    <property type="entry name" value="Aldolase_TIM"/>
</dbReference>
<feature type="binding site" evidence="8">
    <location>
        <position position="73"/>
    </location>
    <ligand>
        <name>S-adenosyl-L-methionine</name>
        <dbReference type="ChEBI" id="CHEBI:59789"/>
    </ligand>
</feature>
<dbReference type="STRING" id="1184151.AW736_12925"/>
<keyword evidence="5 8" id="KW-0408">Iron</keyword>
<evidence type="ECO:0000256" key="7">
    <source>
        <dbReference type="ARBA" id="ARBA00023239"/>
    </source>
</evidence>
<comment type="function">
    <text evidence="8">Catalyzes the complex heterocyclic radical-mediated conversion of 6-carboxy-5,6,7,8-tetrahydropterin (CPH4) to 7-carboxy-7-deazaguanine (CDG), a step common to the biosynthetic pathways of all 7-deazapurine-containing compounds.</text>
</comment>
<evidence type="ECO:0000256" key="6">
    <source>
        <dbReference type="ARBA" id="ARBA00023014"/>
    </source>
</evidence>
<sequence>MLISEIFYSLQGEGELTGVPSVFVRTSGCNLRCNWCDTPYASWEPEGRAMETGEIMAEINRHAAARHVVLTGGEPLVAKDIRVLAAAVRATGRHITIETAATIAPDGIACDLASLSPKLRNSAPDTRLPESWRERHKAARWRPDVVRAWMAHCAYQFKFVVSAPADIEELEAMLREAGGDILPSKVLLMPEGTTMEALRARAGWVGEICKARGYRYAHRLHIELYGNKRGT</sequence>
<dbReference type="Pfam" id="PF04055">
    <property type="entry name" value="Radical_SAM"/>
    <property type="match status" value="1"/>
</dbReference>
<evidence type="ECO:0000256" key="4">
    <source>
        <dbReference type="ARBA" id="ARBA00022842"/>
    </source>
</evidence>
<comment type="similarity">
    <text evidence="8">Belongs to the radical SAM superfamily. 7-carboxy-7-deazaguanine synthase family.</text>
</comment>
<feature type="binding site" evidence="8">
    <location>
        <begin position="116"/>
        <end position="118"/>
    </location>
    <ligand>
        <name>S-adenosyl-L-methionine</name>
        <dbReference type="ChEBI" id="CHEBI:59789"/>
    </ligand>
</feature>
<dbReference type="InterPro" id="IPR007197">
    <property type="entry name" value="rSAM"/>
</dbReference>
<comment type="caution">
    <text evidence="8">Lacks conserved residue(s) required for the propagation of feature annotation.</text>
</comment>
<name>A0A178IHR1_9BACT</name>
<feature type="binding site" evidence="8">
    <location>
        <position position="29"/>
    </location>
    <ligand>
        <name>[4Fe-4S] cluster</name>
        <dbReference type="ChEBI" id="CHEBI:49883"/>
        <note>4Fe-4S-S-AdoMet</note>
    </ligand>
</feature>
<evidence type="ECO:0000256" key="8">
    <source>
        <dbReference type="HAMAP-Rule" id="MF_00917"/>
    </source>
</evidence>
<keyword evidence="2 8" id="KW-0949">S-adenosyl-L-methionine</keyword>
<dbReference type="HAMAP" id="MF_00917">
    <property type="entry name" value="QueE"/>
    <property type="match status" value="1"/>
</dbReference>
<feature type="binding site" evidence="8">
    <location>
        <position position="36"/>
    </location>
    <ligand>
        <name>[4Fe-4S] cluster</name>
        <dbReference type="ChEBI" id="CHEBI:49883"/>
        <note>4Fe-4S-S-AdoMet</note>
    </ligand>
</feature>